<dbReference type="AlphaFoldDB" id="A0A2C9V1J0"/>
<dbReference type="EMBL" id="CM004397">
    <property type="protein sequence ID" value="OAY37527.1"/>
    <property type="molecule type" value="Genomic_DNA"/>
</dbReference>
<organism evidence="1">
    <name type="scientific">Manihot esculenta</name>
    <name type="common">Cassava</name>
    <name type="synonym">Jatropha manihot</name>
    <dbReference type="NCBI Taxonomy" id="3983"/>
    <lineage>
        <taxon>Eukaryota</taxon>
        <taxon>Viridiplantae</taxon>
        <taxon>Streptophyta</taxon>
        <taxon>Embryophyta</taxon>
        <taxon>Tracheophyta</taxon>
        <taxon>Spermatophyta</taxon>
        <taxon>Magnoliopsida</taxon>
        <taxon>eudicotyledons</taxon>
        <taxon>Gunneridae</taxon>
        <taxon>Pentapetalae</taxon>
        <taxon>rosids</taxon>
        <taxon>fabids</taxon>
        <taxon>Malpighiales</taxon>
        <taxon>Euphorbiaceae</taxon>
        <taxon>Crotonoideae</taxon>
        <taxon>Manihoteae</taxon>
        <taxon>Manihot</taxon>
    </lineage>
</organism>
<protein>
    <submittedName>
        <fullName evidence="1">Uncharacterized protein</fullName>
    </submittedName>
</protein>
<gene>
    <name evidence="1" type="ORF">MANES_11G108300</name>
</gene>
<evidence type="ECO:0000313" key="1">
    <source>
        <dbReference type="EMBL" id="OAY37527.1"/>
    </source>
</evidence>
<reference evidence="1" key="1">
    <citation type="submission" date="2016-02" db="EMBL/GenBank/DDBJ databases">
        <title>WGS assembly of Manihot esculenta.</title>
        <authorList>
            <person name="Bredeson J.V."/>
            <person name="Prochnik S.E."/>
            <person name="Lyons J.B."/>
            <person name="Schmutz J."/>
            <person name="Grimwood J."/>
            <person name="Vrebalov J."/>
            <person name="Bart R.S."/>
            <person name="Amuge T."/>
            <person name="Ferguson M.E."/>
            <person name="Green R."/>
            <person name="Putnam N."/>
            <person name="Stites J."/>
            <person name="Rounsley S."/>
            <person name="Rokhsar D.S."/>
        </authorList>
    </citation>
    <scope>NUCLEOTIDE SEQUENCE [LARGE SCALE GENOMIC DNA]</scope>
    <source>
        <tissue evidence="1">Leaf</tissue>
    </source>
</reference>
<accession>A0A2C9V1J0</accession>
<proteinExistence type="predicted"/>
<sequence>MLNANTNGSSSSSLIVLLEFSPFLMNKKVHGKISGNKCYKYRRKSSQA</sequence>
<name>A0A2C9V1J0_MANES</name>